<dbReference type="InterPro" id="IPR036412">
    <property type="entry name" value="HAD-like_sf"/>
</dbReference>
<dbReference type="AlphaFoldDB" id="C8RWP3"/>
<evidence type="ECO:0000313" key="1">
    <source>
        <dbReference type="EMBL" id="EEW26986.1"/>
    </source>
</evidence>
<dbReference type="SFLD" id="SFLDS00003">
    <property type="entry name" value="Haloacid_Dehalogenase"/>
    <property type="match status" value="1"/>
</dbReference>
<evidence type="ECO:0000313" key="2">
    <source>
        <dbReference type="Proteomes" id="UP000010121"/>
    </source>
</evidence>
<reference evidence="1 2" key="1">
    <citation type="submission" date="2009-08" db="EMBL/GenBank/DDBJ databases">
        <title>The draft genome of Rhodobacter sp. SW2.</title>
        <authorList>
            <consortium name="US DOE Joint Genome Institute (JGI-PGF)"/>
            <person name="Lucas S."/>
            <person name="Copeland A."/>
            <person name="Lapidus A."/>
            <person name="Glavina del Rio T."/>
            <person name="Tice H."/>
            <person name="Bruce D."/>
            <person name="Goodwin L."/>
            <person name="Pitluck S."/>
            <person name="Larimer F."/>
            <person name="Land M.L."/>
            <person name="Hauser L."/>
            <person name="Emerson D."/>
        </authorList>
    </citation>
    <scope>NUCLEOTIDE SEQUENCE [LARGE SCALE GENOMIC DNA]</scope>
    <source>
        <strain evidence="1 2">SW2</strain>
    </source>
</reference>
<proteinExistence type="predicted"/>
<dbReference type="Proteomes" id="UP000010121">
    <property type="component" value="Unassembled WGS sequence"/>
</dbReference>
<organism evidence="1 2">
    <name type="scientific">Rhodobacter ferrooxidans</name>
    <dbReference type="NCBI Taxonomy" id="371731"/>
    <lineage>
        <taxon>Bacteria</taxon>
        <taxon>Pseudomonadati</taxon>
        <taxon>Pseudomonadota</taxon>
        <taxon>Alphaproteobacteria</taxon>
        <taxon>Rhodobacterales</taxon>
        <taxon>Rhodobacter group</taxon>
        <taxon>Rhodobacter</taxon>
    </lineage>
</organism>
<dbReference type="STRING" id="371731.Rsw2DRAFT_0221"/>
<dbReference type="RefSeq" id="WP_008027172.1">
    <property type="nucleotide sequence ID" value="NZ_ACYY01000001.1"/>
</dbReference>
<name>C8RWP3_9RHOB</name>
<dbReference type="Pfam" id="PF00702">
    <property type="entry name" value="Hydrolase"/>
    <property type="match status" value="1"/>
</dbReference>
<dbReference type="PANTHER" id="PTHR18901">
    <property type="entry name" value="2-DEOXYGLUCOSE-6-PHOSPHATE PHOSPHATASE 2"/>
    <property type="match status" value="1"/>
</dbReference>
<dbReference type="OrthoDB" id="9782449at2"/>
<dbReference type="InterPro" id="IPR006439">
    <property type="entry name" value="HAD-SF_hydro_IA"/>
</dbReference>
<dbReference type="PANTHER" id="PTHR18901:SF38">
    <property type="entry name" value="PSEUDOURIDINE-5'-PHOSPHATASE"/>
    <property type="match status" value="1"/>
</dbReference>
<dbReference type="eggNOG" id="COG0637">
    <property type="taxonomic scope" value="Bacteria"/>
</dbReference>
<dbReference type="EMBL" id="ACYY01000001">
    <property type="protein sequence ID" value="EEW26986.1"/>
    <property type="molecule type" value="Genomic_DNA"/>
</dbReference>
<comment type="caution">
    <text evidence="1">The sequence shown here is derived from an EMBL/GenBank/DDBJ whole genome shotgun (WGS) entry which is preliminary data.</text>
</comment>
<dbReference type="InterPro" id="IPR023198">
    <property type="entry name" value="PGP-like_dom2"/>
</dbReference>
<keyword evidence="1" id="KW-0378">Hydrolase</keyword>
<protein>
    <submittedName>
        <fullName evidence="1">HAD-superfamily hydrolase, subfamily IA, variant 3</fullName>
    </submittedName>
</protein>
<keyword evidence="2" id="KW-1185">Reference proteome</keyword>
<dbReference type="SUPFAM" id="SSF56784">
    <property type="entry name" value="HAD-like"/>
    <property type="match status" value="1"/>
</dbReference>
<accession>C8RWP3</accession>
<sequence>MFDAVIFDLDGTLIDTESLALAAGMAAFASLDAPVEESFMHLLVGKDLPSAAVLIRARRPEIDVALLNKRWRTGFEARIAAGLPLKPGVRDLLAQFTLPRAICTSTERGAAHFKLGLAGLAGDFAHVVTLDDVTLAKPDPEPYLLTAARLGVPANRCLVFEDSEIGAEAAQRAGCLVVQVPDIVPTTGRFAHHVAADLLSGARLVGLID</sequence>
<dbReference type="Gene3D" id="3.40.50.1000">
    <property type="entry name" value="HAD superfamily/HAD-like"/>
    <property type="match status" value="1"/>
</dbReference>
<dbReference type="CDD" id="cd07505">
    <property type="entry name" value="HAD_BPGM-like"/>
    <property type="match status" value="1"/>
</dbReference>
<gene>
    <name evidence="1" type="ORF">Rsw2DRAFT_0221</name>
</gene>
<dbReference type="GO" id="GO:0016787">
    <property type="term" value="F:hydrolase activity"/>
    <property type="evidence" value="ECO:0007669"/>
    <property type="project" value="UniProtKB-KW"/>
</dbReference>
<dbReference type="InterPro" id="IPR023214">
    <property type="entry name" value="HAD_sf"/>
</dbReference>
<dbReference type="NCBIfam" id="TIGR01509">
    <property type="entry name" value="HAD-SF-IA-v3"/>
    <property type="match status" value="1"/>
</dbReference>
<dbReference type="SFLD" id="SFLDG01129">
    <property type="entry name" value="C1.5:_HAD__Beta-PGM__Phosphata"/>
    <property type="match status" value="1"/>
</dbReference>
<dbReference type="Gene3D" id="1.10.150.240">
    <property type="entry name" value="Putative phosphatase, domain 2"/>
    <property type="match status" value="1"/>
</dbReference>